<dbReference type="AlphaFoldDB" id="A0A8J7GWB0"/>
<evidence type="ECO:0000313" key="2">
    <source>
        <dbReference type="EMBL" id="MBG6139919.1"/>
    </source>
</evidence>
<comment type="caution">
    <text evidence="2">The sequence shown here is derived from an EMBL/GenBank/DDBJ whole genome shotgun (WGS) entry which is preliminary data.</text>
</comment>
<dbReference type="Proteomes" id="UP000622552">
    <property type="component" value="Unassembled WGS sequence"/>
</dbReference>
<feature type="domain" description="DUF397" evidence="1">
    <location>
        <begin position="2"/>
        <end position="36"/>
    </location>
</feature>
<dbReference type="InterPro" id="IPR007278">
    <property type="entry name" value="DUF397"/>
</dbReference>
<dbReference type="EMBL" id="JADOUF010000001">
    <property type="protein sequence ID" value="MBG6139919.1"/>
    <property type="molecule type" value="Genomic_DNA"/>
</dbReference>
<keyword evidence="3" id="KW-1185">Reference proteome</keyword>
<gene>
    <name evidence="2" type="ORF">IW245_006113</name>
</gene>
<evidence type="ECO:0000259" key="1">
    <source>
        <dbReference type="Pfam" id="PF04149"/>
    </source>
</evidence>
<name>A0A8J7GWB0_9ACTN</name>
<organism evidence="2 3">
    <name type="scientific">Longispora fulva</name>
    <dbReference type="NCBI Taxonomy" id="619741"/>
    <lineage>
        <taxon>Bacteria</taxon>
        <taxon>Bacillati</taxon>
        <taxon>Actinomycetota</taxon>
        <taxon>Actinomycetes</taxon>
        <taxon>Micromonosporales</taxon>
        <taxon>Micromonosporaceae</taxon>
        <taxon>Longispora</taxon>
    </lineage>
</organism>
<reference evidence="2" key="1">
    <citation type="submission" date="2020-11" db="EMBL/GenBank/DDBJ databases">
        <title>Sequencing the genomes of 1000 actinobacteria strains.</title>
        <authorList>
            <person name="Klenk H.-P."/>
        </authorList>
    </citation>
    <scope>NUCLEOTIDE SEQUENCE</scope>
    <source>
        <strain evidence="2">DSM 45356</strain>
    </source>
</reference>
<sequence length="40" mass="4123">MATAPGAAFVRDSKDRSGPVLAVSAADWSAFVTDIKSGRI</sequence>
<proteinExistence type="predicted"/>
<protein>
    <recommendedName>
        <fullName evidence="1">DUF397 domain-containing protein</fullName>
    </recommendedName>
</protein>
<evidence type="ECO:0000313" key="3">
    <source>
        <dbReference type="Proteomes" id="UP000622552"/>
    </source>
</evidence>
<accession>A0A8J7GWB0</accession>
<dbReference type="Pfam" id="PF04149">
    <property type="entry name" value="DUF397"/>
    <property type="match status" value="1"/>
</dbReference>